<keyword evidence="7" id="KW-0418">Kinase</keyword>
<evidence type="ECO:0000256" key="7">
    <source>
        <dbReference type="ARBA" id="ARBA00022777"/>
    </source>
</evidence>
<evidence type="ECO:0000256" key="4">
    <source>
        <dbReference type="ARBA" id="ARBA00022679"/>
    </source>
</evidence>
<dbReference type="SUPFAM" id="SSF52058">
    <property type="entry name" value="L domain-like"/>
    <property type="match status" value="1"/>
</dbReference>
<accession>A0A977KWN7</accession>
<dbReference type="Pfam" id="PF08477">
    <property type="entry name" value="Roc"/>
    <property type="match status" value="1"/>
</dbReference>
<comment type="catalytic activity">
    <reaction evidence="10">
        <text>L-threonyl-[protein] + ATP = O-phospho-L-threonyl-[protein] + ADP + H(+)</text>
        <dbReference type="Rhea" id="RHEA:46608"/>
        <dbReference type="Rhea" id="RHEA-COMP:11060"/>
        <dbReference type="Rhea" id="RHEA-COMP:11605"/>
        <dbReference type="ChEBI" id="CHEBI:15378"/>
        <dbReference type="ChEBI" id="CHEBI:30013"/>
        <dbReference type="ChEBI" id="CHEBI:30616"/>
        <dbReference type="ChEBI" id="CHEBI:61977"/>
        <dbReference type="ChEBI" id="CHEBI:456216"/>
        <dbReference type="EC" id="2.7.11.1"/>
    </reaction>
</comment>
<dbReference type="EMBL" id="CP073041">
    <property type="protein sequence ID" value="UXE59960.1"/>
    <property type="molecule type" value="Genomic_DNA"/>
</dbReference>
<dbReference type="Proteomes" id="UP001065613">
    <property type="component" value="Chromosome"/>
</dbReference>
<dbReference type="InterPro" id="IPR005225">
    <property type="entry name" value="Small_GTP-bd"/>
</dbReference>
<dbReference type="Gene3D" id="1.10.10.2200">
    <property type="match status" value="1"/>
</dbReference>
<dbReference type="GO" id="GO:0005737">
    <property type="term" value="C:cytoplasm"/>
    <property type="evidence" value="ECO:0007669"/>
    <property type="project" value="TreeGrafter"/>
</dbReference>
<dbReference type="InterPro" id="IPR027417">
    <property type="entry name" value="P-loop_NTPase"/>
</dbReference>
<dbReference type="InterPro" id="IPR032171">
    <property type="entry name" value="COR-A"/>
</dbReference>
<evidence type="ECO:0000259" key="13">
    <source>
        <dbReference type="PROSITE" id="PS51424"/>
    </source>
</evidence>
<organism evidence="14">
    <name type="scientific">Woronichinia naegeliana WA131</name>
    <dbReference type="NCBI Taxonomy" id="2824559"/>
    <lineage>
        <taxon>Bacteria</taxon>
        <taxon>Bacillati</taxon>
        <taxon>Cyanobacteriota</taxon>
        <taxon>Cyanophyceae</taxon>
        <taxon>Synechococcales</taxon>
        <taxon>Coelosphaeriaceae</taxon>
        <taxon>Woronichinia</taxon>
    </lineage>
</organism>
<dbReference type="Pfam" id="PF13855">
    <property type="entry name" value="LRR_8"/>
    <property type="match status" value="2"/>
</dbReference>
<dbReference type="PROSITE" id="PS51424">
    <property type="entry name" value="ROC"/>
    <property type="match status" value="1"/>
</dbReference>
<keyword evidence="9" id="KW-0342">GTP-binding</keyword>
<dbReference type="EC" id="2.7.11.1" evidence="1"/>
<feature type="region of interest" description="Disordered" evidence="12">
    <location>
        <begin position="764"/>
        <end position="783"/>
    </location>
</feature>
<protein>
    <recommendedName>
        <fullName evidence="1">non-specific serine/threonine protein kinase</fullName>
        <ecNumber evidence="1">2.7.11.1</ecNumber>
    </recommendedName>
</protein>
<dbReference type="Gene3D" id="3.30.310.200">
    <property type="match status" value="1"/>
</dbReference>
<proteinExistence type="predicted"/>
<gene>
    <name evidence="14" type="ORF">KA717_30390</name>
</gene>
<dbReference type="GO" id="GO:0005524">
    <property type="term" value="F:ATP binding"/>
    <property type="evidence" value="ECO:0007669"/>
    <property type="project" value="UniProtKB-KW"/>
</dbReference>
<keyword evidence="3" id="KW-0433">Leucine-rich repeat</keyword>
<sequence length="783" mass="91248">MASDEVLRRIEEAARSNSKELNLAAQGLTEIPREVFQLQNLTTLSLYNNQIVEIPDAITQLQNLIRLNFSNNQIVEISDAIAQLQRLKVLYLHNNQIVKIPDVIFQLQRLKVLYLHNNQIVEIPNVIFQLQCLKVLYLSRNQIVEIPDAIAQLQNLTSLYLFRNQIVEIPDAIAQLQNLTILNLHNNQIVEIPDAIAQLQNLTRLDLSRNQIVEIPDEIQKLTKLKKLDLRRNYLSIPPEILGPLRLDKDPAPVAEILNYLRQLRQNTVRPLHEAKVLLVGQGSVGKTSLKKQLIHNQFDQNESKTDGLEVEYWPIKINENKIRLNVWDFGGQEIYHATHQFFLTKRSLYLLVCNCRISEEENRLEYWLKLIETFGDQSPVIIVGNKKDEQPFDINRKALLEKYPNIKAILETSCLSGQGIAKLRNAITQEIEQLKDVYNPLPLPWFEVKEQLETMTEDFISDRKYIRICIENNITEDENQEQLIDLLHRLGLVLCFRNHALLQSTNVLKPDWVTTGIYALLSDEILKTQKKGIFGASELIRILDNQRYPEKRHHYLIELMKEFQLCFKLNESEQYLIPGLLPKEEPENTDLGQDCLEFQYHYRVLPESIISRFIVLNHEKIYERTYWRSGVILFHQEASEICNLACIKADFEDKKIFISINGREQTRRLFLALIRDTFQKIHHTFTNFEVSEWVPVPDYSEIVLDYQNLLALEAREKKEYSIGRPPIDLNISQLLNGYETLESRKIQVGYIVNQTIYNQYGQGDNMSGDKVGQDKIGRDKIR</sequence>
<evidence type="ECO:0000256" key="9">
    <source>
        <dbReference type="ARBA" id="ARBA00023134"/>
    </source>
</evidence>
<dbReference type="CDD" id="cd09914">
    <property type="entry name" value="RocCOR"/>
    <property type="match status" value="1"/>
</dbReference>
<dbReference type="Gene3D" id="1.10.10.10">
    <property type="entry name" value="Winged helix-like DNA-binding domain superfamily/Winged helix DNA-binding domain"/>
    <property type="match status" value="1"/>
</dbReference>
<evidence type="ECO:0000256" key="12">
    <source>
        <dbReference type="SAM" id="MobiDB-lite"/>
    </source>
</evidence>
<dbReference type="SMART" id="SM00175">
    <property type="entry name" value="RAB"/>
    <property type="match status" value="1"/>
</dbReference>
<feature type="compositionally biased region" description="Basic and acidic residues" evidence="12">
    <location>
        <begin position="772"/>
        <end position="783"/>
    </location>
</feature>
<dbReference type="InterPro" id="IPR025875">
    <property type="entry name" value="Leu-rich_rpt_4"/>
</dbReference>
<dbReference type="GO" id="GO:0004674">
    <property type="term" value="F:protein serine/threonine kinase activity"/>
    <property type="evidence" value="ECO:0007669"/>
    <property type="project" value="UniProtKB-KW"/>
</dbReference>
<dbReference type="InterPro" id="IPR003591">
    <property type="entry name" value="Leu-rich_rpt_typical-subtyp"/>
</dbReference>
<dbReference type="AlphaFoldDB" id="A0A977KWN7"/>
<dbReference type="SMART" id="SM00173">
    <property type="entry name" value="RAS"/>
    <property type="match status" value="1"/>
</dbReference>
<dbReference type="FunFam" id="3.80.10.10:FF:001164">
    <property type="entry name" value="GH01279p"/>
    <property type="match status" value="1"/>
</dbReference>
<dbReference type="PROSITE" id="PS51419">
    <property type="entry name" value="RAB"/>
    <property type="match status" value="1"/>
</dbReference>
<dbReference type="PANTHER" id="PTHR48051">
    <property type="match status" value="1"/>
</dbReference>
<evidence type="ECO:0000256" key="3">
    <source>
        <dbReference type="ARBA" id="ARBA00022614"/>
    </source>
</evidence>
<dbReference type="InterPro" id="IPR020859">
    <property type="entry name" value="ROC"/>
</dbReference>
<dbReference type="NCBIfam" id="TIGR00231">
    <property type="entry name" value="small_GTP"/>
    <property type="match status" value="1"/>
</dbReference>
<dbReference type="Pfam" id="PF00560">
    <property type="entry name" value="LRR_1"/>
    <property type="match status" value="1"/>
</dbReference>
<dbReference type="PROSITE" id="PS51450">
    <property type="entry name" value="LRR"/>
    <property type="match status" value="8"/>
</dbReference>
<evidence type="ECO:0000256" key="11">
    <source>
        <dbReference type="ARBA" id="ARBA00048679"/>
    </source>
</evidence>
<dbReference type="FunFam" id="3.80.10.10:FF:000041">
    <property type="entry name" value="LRR receptor-like serine/threonine-protein kinase ERECTA"/>
    <property type="match status" value="1"/>
</dbReference>
<dbReference type="InterPro" id="IPR057263">
    <property type="entry name" value="COR-B"/>
</dbReference>
<dbReference type="Gene3D" id="3.80.10.10">
    <property type="entry name" value="Ribonuclease Inhibitor"/>
    <property type="match status" value="2"/>
</dbReference>
<dbReference type="InterPro" id="IPR001611">
    <property type="entry name" value="Leu-rich_rpt"/>
</dbReference>
<dbReference type="SMART" id="SM00364">
    <property type="entry name" value="LRR_BAC"/>
    <property type="match status" value="9"/>
</dbReference>
<reference evidence="14" key="1">
    <citation type="submission" date="2021-04" db="EMBL/GenBank/DDBJ databases">
        <title>Genome sequence of Woronichinia naegeliana from Washington state freshwater lake bloom.</title>
        <authorList>
            <person name="Dreher T.W."/>
        </authorList>
    </citation>
    <scope>NUCLEOTIDE SEQUENCE</scope>
    <source>
        <strain evidence="14">WA131</strain>
    </source>
</reference>
<dbReference type="InterPro" id="IPR032675">
    <property type="entry name" value="LRR_dom_sf"/>
</dbReference>
<evidence type="ECO:0000256" key="10">
    <source>
        <dbReference type="ARBA" id="ARBA00047899"/>
    </source>
</evidence>
<evidence type="ECO:0000256" key="1">
    <source>
        <dbReference type="ARBA" id="ARBA00012513"/>
    </source>
</evidence>
<keyword evidence="5" id="KW-0677">Repeat</keyword>
<dbReference type="InterPro" id="IPR050216">
    <property type="entry name" value="LRR_domain-containing"/>
</dbReference>
<keyword evidence="2" id="KW-0723">Serine/threonine-protein kinase</keyword>
<dbReference type="SMART" id="SM00369">
    <property type="entry name" value="LRR_TYP"/>
    <property type="match status" value="9"/>
</dbReference>
<evidence type="ECO:0000256" key="2">
    <source>
        <dbReference type="ARBA" id="ARBA00022527"/>
    </source>
</evidence>
<comment type="catalytic activity">
    <reaction evidence="11">
        <text>L-seryl-[protein] + ATP = O-phospho-L-seryl-[protein] + ADP + H(+)</text>
        <dbReference type="Rhea" id="RHEA:17989"/>
        <dbReference type="Rhea" id="RHEA-COMP:9863"/>
        <dbReference type="Rhea" id="RHEA-COMP:11604"/>
        <dbReference type="ChEBI" id="CHEBI:15378"/>
        <dbReference type="ChEBI" id="CHEBI:29999"/>
        <dbReference type="ChEBI" id="CHEBI:30616"/>
        <dbReference type="ChEBI" id="CHEBI:83421"/>
        <dbReference type="ChEBI" id="CHEBI:456216"/>
        <dbReference type="EC" id="2.7.11.1"/>
    </reaction>
</comment>
<keyword evidence="8" id="KW-0067">ATP-binding</keyword>
<dbReference type="SMART" id="SM00365">
    <property type="entry name" value="LRR_SD22"/>
    <property type="match status" value="5"/>
</dbReference>
<dbReference type="InterPro" id="IPR036388">
    <property type="entry name" value="WH-like_DNA-bd_sf"/>
</dbReference>
<evidence type="ECO:0000256" key="8">
    <source>
        <dbReference type="ARBA" id="ARBA00022840"/>
    </source>
</evidence>
<dbReference type="KEGG" id="wna:KA717_30390"/>
<dbReference type="GO" id="GO:0009274">
    <property type="term" value="C:peptidoglycan-based cell wall"/>
    <property type="evidence" value="ECO:0007669"/>
    <property type="project" value="UniProtKB-ARBA"/>
</dbReference>
<evidence type="ECO:0000256" key="6">
    <source>
        <dbReference type="ARBA" id="ARBA00022741"/>
    </source>
</evidence>
<keyword evidence="6" id="KW-0547">Nucleotide-binding</keyword>
<dbReference type="Pfam" id="PF25497">
    <property type="entry name" value="COR-B"/>
    <property type="match status" value="1"/>
</dbReference>
<dbReference type="Pfam" id="PF16095">
    <property type="entry name" value="COR-A"/>
    <property type="match status" value="1"/>
</dbReference>
<evidence type="ECO:0000313" key="14">
    <source>
        <dbReference type="EMBL" id="UXE59960.1"/>
    </source>
</evidence>
<dbReference type="GO" id="GO:0005525">
    <property type="term" value="F:GTP binding"/>
    <property type="evidence" value="ECO:0007669"/>
    <property type="project" value="UniProtKB-KW"/>
</dbReference>
<dbReference type="SUPFAM" id="SSF52540">
    <property type="entry name" value="P-loop containing nucleoside triphosphate hydrolases"/>
    <property type="match status" value="1"/>
</dbReference>
<name>A0A977KWN7_9CYAN</name>
<dbReference type="PRINTS" id="PR00449">
    <property type="entry name" value="RASTRNSFRMNG"/>
</dbReference>
<keyword evidence="4" id="KW-0808">Transferase</keyword>
<dbReference type="PANTHER" id="PTHR48051:SF39">
    <property type="entry name" value="P53-INDUCED DEATH DOMAIN PROTEIN 1"/>
    <property type="match status" value="1"/>
</dbReference>
<evidence type="ECO:0000256" key="5">
    <source>
        <dbReference type="ARBA" id="ARBA00022737"/>
    </source>
</evidence>
<feature type="domain" description="Roc" evidence="13">
    <location>
        <begin position="268"/>
        <end position="435"/>
    </location>
</feature>
<dbReference type="Pfam" id="PF12799">
    <property type="entry name" value="LRR_4"/>
    <property type="match status" value="1"/>
</dbReference>
<dbReference type="Gene3D" id="3.40.50.300">
    <property type="entry name" value="P-loop containing nucleotide triphosphate hydrolases"/>
    <property type="match status" value="1"/>
</dbReference>